<dbReference type="SUPFAM" id="SSF52540">
    <property type="entry name" value="P-loop containing nucleoside triphosphate hydrolases"/>
    <property type="match status" value="2"/>
</dbReference>
<dbReference type="Gene3D" id="1.10.287.510">
    <property type="entry name" value="Helix hairpin bin"/>
    <property type="match status" value="1"/>
</dbReference>
<reference evidence="4" key="1">
    <citation type="submission" date="2016-10" db="EMBL/GenBank/DDBJ databases">
        <authorList>
            <person name="de Groot N.N."/>
        </authorList>
    </citation>
    <scope>NUCLEOTIDE SEQUENCE [LARGE SCALE GENOMIC DNA]</scope>
</reference>
<dbReference type="GO" id="GO:0006302">
    <property type="term" value="P:double-strand break repair"/>
    <property type="evidence" value="ECO:0007669"/>
    <property type="project" value="InterPro"/>
</dbReference>
<keyword evidence="4" id="KW-1185">Reference proteome</keyword>
<dbReference type="PANTHER" id="PTHR32114:SF2">
    <property type="entry name" value="ABC TRANSPORTER ABCH.3"/>
    <property type="match status" value="1"/>
</dbReference>
<dbReference type="InterPro" id="IPR038729">
    <property type="entry name" value="Rad50/SbcC_AAA"/>
</dbReference>
<dbReference type="KEGG" id="vg:55601617"/>
<evidence type="ECO:0000313" key="4">
    <source>
        <dbReference type="Proteomes" id="UP000224836"/>
    </source>
</evidence>
<name>A0A1L2K2K3_9CAUD</name>
<dbReference type="GeneID" id="55601617"/>
<evidence type="ECO:0000256" key="1">
    <source>
        <dbReference type="SAM" id="Coils"/>
    </source>
</evidence>
<feature type="coiled-coil region" evidence="1">
    <location>
        <begin position="406"/>
        <end position="536"/>
    </location>
</feature>
<dbReference type="GO" id="GO:0016887">
    <property type="term" value="F:ATP hydrolysis activity"/>
    <property type="evidence" value="ECO:0007669"/>
    <property type="project" value="InterPro"/>
</dbReference>
<feature type="coiled-coil region" evidence="1">
    <location>
        <begin position="197"/>
        <end position="351"/>
    </location>
</feature>
<evidence type="ECO:0000259" key="2">
    <source>
        <dbReference type="Pfam" id="PF13476"/>
    </source>
</evidence>
<keyword evidence="3" id="KW-0378">Hydrolase</keyword>
<keyword evidence="1" id="KW-0175">Coiled coil</keyword>
<feature type="domain" description="Rad50/SbcC-type AAA" evidence="2">
    <location>
        <begin position="9"/>
        <end position="253"/>
    </location>
</feature>
<dbReference type="Gene3D" id="3.40.50.300">
    <property type="entry name" value="P-loop containing nucleotide triphosphate hydrolases"/>
    <property type="match status" value="1"/>
</dbReference>
<dbReference type="EMBL" id="KX965989">
    <property type="protein sequence ID" value="APC46462.1"/>
    <property type="molecule type" value="Genomic_DNA"/>
</dbReference>
<protein>
    <submittedName>
        <fullName evidence="3">Nucleoside triphosphate hydrolase</fullName>
    </submittedName>
</protein>
<sequence length="661" mass="76538">MKEIRLLTLTLKNFKGIKNFTLNANGENVRVYGDNATGKTTLFDAFIWLLFDKDSNNRKDFAIKTLDKNGNVLHNLDHEVEGVFLVDGKQLTLKKVFSEKWTKRRGSVQAEFTGHTTDYFVDGVPVKKKEYDELISNLIDEDVFKLLTSPTYFNEQLKWQDRRKILLEVCGDITDEEVIASNKDLAELLDILNGRSIENLRKVIAARKKEINDQLEKIPVRIDEIHLNMPKIDGLNKAALEDEISQLNSEIDEKMTLISNIRNGNAISAKQKEIQEIEIELLQIKQQHEAGSKDELYKLKARIQEEQSNLSILQQKAENLKYQKKYIDENIQSFEKRLEELRQEWHQINSEEFKHEVDCTCPTCGQDLPEEQIEAAREKALAQFNLSKARRLEDIQLKGKQGKEQKEQFIAENEKLTKEYEKLSNQIKEKQDLLSKLNNQLQIVESTIVDVTENPQYVAKLQEKQRLEKEIEELRQSANESIQSIQLEIADLKAKRDQLQADLGKFALVSQSEKRIRELEEQERELAAEFENLEHQLYLTEEFIRTKINLLEEKINSKFKYARFKLFEQQINGGLQEVCETLYEGVPYGSGLNNAAKINVGLDIINTLSEFYGFKAPIFVDNAEAVTKLIDVDSQVISLIVSEKDKQLRVELPEKQMKEVI</sequence>
<organism evidence="3 4">
    <name type="scientific">Aeribacillus phage AP45</name>
    <dbReference type="NCBI Taxonomy" id="1913112"/>
    <lineage>
        <taxon>Viruses</taxon>
        <taxon>Duplodnaviria</taxon>
        <taxon>Heunggongvirae</taxon>
        <taxon>Uroviricota</taxon>
        <taxon>Caudoviricetes</taxon>
        <taxon>Kamchatkavirus</taxon>
        <taxon>Kamchatkavirus AP45</taxon>
    </lineage>
</organism>
<dbReference type="Pfam" id="PF13476">
    <property type="entry name" value="AAA_23"/>
    <property type="match status" value="1"/>
</dbReference>
<accession>A0A1L2K2K3</accession>
<proteinExistence type="predicted"/>
<dbReference type="RefSeq" id="YP_009831926.1">
    <property type="nucleotide sequence ID" value="NC_048651.1"/>
</dbReference>
<evidence type="ECO:0000313" key="3">
    <source>
        <dbReference type="EMBL" id="APC46462.1"/>
    </source>
</evidence>
<dbReference type="InterPro" id="IPR027417">
    <property type="entry name" value="P-loop_NTPase"/>
</dbReference>
<dbReference type="Proteomes" id="UP000224836">
    <property type="component" value="Segment"/>
</dbReference>
<dbReference type="PANTHER" id="PTHR32114">
    <property type="entry name" value="ABC TRANSPORTER ABCH.3"/>
    <property type="match status" value="1"/>
</dbReference>